<evidence type="ECO:0000313" key="2">
    <source>
        <dbReference type="EMBL" id="MBB3729872.1"/>
    </source>
</evidence>
<accession>A0A7W5VL48</accession>
<evidence type="ECO:0000256" key="1">
    <source>
        <dbReference type="SAM" id="MobiDB-lite"/>
    </source>
</evidence>
<sequence length="238" mass="25683">MCVTCAGLATLCSTDCSTTSGGGIADLRLEPPIRHQTDATPRLDRQRSWQGNRDDRPAGSAWLPMVAQETIATAANQPRPSTRDEPGPRRDSERQGTRIPKTRSSDSQRHEAGMTPRTERGGRMAPPEPGVGGERRATQARAWEGNGAPRKPGRGRGTTRHPSRTWEGNGACERHAMQGRALGRTRGAERDAGCRERGTGIGFVGWWQGADHSVGCRVGRCADATGARGASPWREVSR</sequence>
<feature type="compositionally biased region" description="Polar residues" evidence="1">
    <location>
        <begin position="70"/>
        <end position="80"/>
    </location>
</feature>
<gene>
    <name evidence="2" type="ORF">FHR33_005732</name>
</gene>
<name>A0A7W5VL48_9ACTN</name>
<keyword evidence="3" id="KW-1185">Reference proteome</keyword>
<feature type="compositionally biased region" description="Basic and acidic residues" evidence="1">
    <location>
        <begin position="27"/>
        <end position="57"/>
    </location>
</feature>
<organism evidence="2 3">
    <name type="scientific">Nonomuraea dietziae</name>
    <dbReference type="NCBI Taxonomy" id="65515"/>
    <lineage>
        <taxon>Bacteria</taxon>
        <taxon>Bacillati</taxon>
        <taxon>Actinomycetota</taxon>
        <taxon>Actinomycetes</taxon>
        <taxon>Streptosporangiales</taxon>
        <taxon>Streptosporangiaceae</taxon>
        <taxon>Nonomuraea</taxon>
    </lineage>
</organism>
<protein>
    <submittedName>
        <fullName evidence="2">Uncharacterized protein</fullName>
    </submittedName>
</protein>
<feature type="region of interest" description="Disordered" evidence="1">
    <location>
        <begin position="19"/>
        <end position="169"/>
    </location>
</feature>
<evidence type="ECO:0000313" key="3">
    <source>
        <dbReference type="Proteomes" id="UP000579945"/>
    </source>
</evidence>
<feature type="compositionally biased region" description="Basic residues" evidence="1">
    <location>
        <begin position="151"/>
        <end position="163"/>
    </location>
</feature>
<proteinExistence type="predicted"/>
<dbReference type="Proteomes" id="UP000579945">
    <property type="component" value="Unassembled WGS sequence"/>
</dbReference>
<feature type="compositionally biased region" description="Basic and acidic residues" evidence="1">
    <location>
        <begin position="81"/>
        <end position="96"/>
    </location>
</feature>
<comment type="caution">
    <text evidence="2">The sequence shown here is derived from an EMBL/GenBank/DDBJ whole genome shotgun (WGS) entry which is preliminary data.</text>
</comment>
<dbReference type="AlphaFoldDB" id="A0A7W5VL48"/>
<reference evidence="2 3" key="1">
    <citation type="submission" date="2020-08" db="EMBL/GenBank/DDBJ databases">
        <title>Sequencing the genomes of 1000 actinobacteria strains.</title>
        <authorList>
            <person name="Klenk H.-P."/>
        </authorList>
    </citation>
    <scope>NUCLEOTIDE SEQUENCE [LARGE SCALE GENOMIC DNA]</scope>
    <source>
        <strain evidence="2 3">DSM 44320</strain>
    </source>
</reference>
<feature type="compositionally biased region" description="Basic and acidic residues" evidence="1">
    <location>
        <begin position="103"/>
        <end position="122"/>
    </location>
</feature>
<dbReference type="EMBL" id="JACIBV010000001">
    <property type="protein sequence ID" value="MBB3729872.1"/>
    <property type="molecule type" value="Genomic_DNA"/>
</dbReference>